<comment type="caution">
    <text evidence="2">The sequence shown here is derived from an EMBL/GenBank/DDBJ whole genome shotgun (WGS) entry which is preliminary data.</text>
</comment>
<dbReference type="EMBL" id="NDHI03003514">
    <property type="protein sequence ID" value="PNJ29625.1"/>
    <property type="molecule type" value="Genomic_DNA"/>
</dbReference>
<organism evidence="2">
    <name type="scientific">Pongo abelii</name>
    <name type="common">Sumatran orangutan</name>
    <name type="synonym">Pongo pygmaeus abelii</name>
    <dbReference type="NCBI Taxonomy" id="9601"/>
    <lineage>
        <taxon>Eukaryota</taxon>
        <taxon>Metazoa</taxon>
        <taxon>Chordata</taxon>
        <taxon>Craniata</taxon>
        <taxon>Vertebrata</taxon>
        <taxon>Euteleostomi</taxon>
        <taxon>Mammalia</taxon>
        <taxon>Eutheria</taxon>
        <taxon>Euarchontoglires</taxon>
        <taxon>Primates</taxon>
        <taxon>Haplorrhini</taxon>
        <taxon>Catarrhini</taxon>
        <taxon>Hominidae</taxon>
        <taxon>Pongo</taxon>
    </lineage>
</organism>
<protein>
    <submittedName>
        <fullName evidence="2">MAP1LC3B isoform 2</fullName>
    </submittedName>
</protein>
<reference evidence="2" key="1">
    <citation type="submission" date="2017-12" db="EMBL/GenBank/DDBJ databases">
        <title>High-resolution comparative analysis of great ape genomes.</title>
        <authorList>
            <person name="Pollen A."/>
            <person name="Hastie A."/>
            <person name="Hormozdiari F."/>
            <person name="Dougherty M."/>
            <person name="Liu R."/>
            <person name="Chaisson M."/>
            <person name="Hoppe E."/>
            <person name="Hill C."/>
            <person name="Pang A."/>
            <person name="Hillier L."/>
            <person name="Baker C."/>
            <person name="Armstrong J."/>
            <person name="Shendure J."/>
            <person name="Paten B."/>
            <person name="Wilson R."/>
            <person name="Chao H."/>
            <person name="Schneider V."/>
            <person name="Ventura M."/>
            <person name="Kronenberg Z."/>
            <person name="Murali S."/>
            <person name="Gordon D."/>
            <person name="Cantsilieris S."/>
            <person name="Munson K."/>
            <person name="Nelson B."/>
            <person name="Raja A."/>
            <person name="Underwood J."/>
            <person name="Diekhans M."/>
            <person name="Fiddes I."/>
            <person name="Haussler D."/>
            <person name="Eichler E."/>
        </authorList>
    </citation>
    <scope>NUCLEOTIDE SEQUENCE [LARGE SCALE GENOMIC DNA]</scope>
    <source>
        <strain evidence="2">Susie</strain>
    </source>
</reference>
<evidence type="ECO:0000313" key="2">
    <source>
        <dbReference type="EMBL" id="PNJ29625.1"/>
    </source>
</evidence>
<proteinExistence type="predicted"/>
<feature type="region of interest" description="Disordered" evidence="1">
    <location>
        <begin position="1"/>
        <end position="68"/>
    </location>
</feature>
<dbReference type="AlphaFoldDB" id="A0A2J8T9A2"/>
<feature type="compositionally biased region" description="Basic and acidic residues" evidence="1">
    <location>
        <begin position="12"/>
        <end position="21"/>
    </location>
</feature>
<evidence type="ECO:0000256" key="1">
    <source>
        <dbReference type="SAM" id="MobiDB-lite"/>
    </source>
</evidence>
<accession>A0A2J8T9A2</accession>
<name>A0A2J8T9A2_PONAB</name>
<feature type="compositionally biased region" description="Low complexity" evidence="1">
    <location>
        <begin position="26"/>
        <end position="36"/>
    </location>
</feature>
<sequence length="68" mass="6928">MPSEKTFKQRRTFGECRREGGGCDGAGVRAVEGGRAWDAVRGQGRAGRPSGAGGCRPAGPRDTGPGAP</sequence>
<gene>
    <name evidence="2" type="ORF">CR201_G0036727</name>
</gene>